<name>A0A1S8PF89_CLOBE</name>
<evidence type="ECO:0000256" key="10">
    <source>
        <dbReference type="ARBA" id="ARBA00022777"/>
    </source>
</evidence>
<dbReference type="NCBIfam" id="TIGR00097">
    <property type="entry name" value="HMP-P_kinase"/>
    <property type="match status" value="1"/>
</dbReference>
<evidence type="ECO:0000256" key="4">
    <source>
        <dbReference type="ARBA" id="ARBA00009879"/>
    </source>
</evidence>
<dbReference type="SUPFAM" id="SSF53613">
    <property type="entry name" value="Ribokinase-like"/>
    <property type="match status" value="1"/>
</dbReference>
<dbReference type="AlphaFoldDB" id="A0A1S8PF89"/>
<evidence type="ECO:0000256" key="11">
    <source>
        <dbReference type="ARBA" id="ARBA00022840"/>
    </source>
</evidence>
<dbReference type="PANTHER" id="PTHR20858">
    <property type="entry name" value="PHOSPHOMETHYLPYRIMIDINE KINASE"/>
    <property type="match status" value="1"/>
</dbReference>
<organism evidence="17 18">
    <name type="scientific">Clostridium beijerinckii</name>
    <name type="common">Clostridium MP</name>
    <dbReference type="NCBI Taxonomy" id="1520"/>
    <lineage>
        <taxon>Bacteria</taxon>
        <taxon>Bacillati</taxon>
        <taxon>Bacillota</taxon>
        <taxon>Clostridia</taxon>
        <taxon>Eubacteriales</taxon>
        <taxon>Clostridiaceae</taxon>
        <taxon>Clostridium</taxon>
    </lineage>
</organism>
<dbReference type="PANTHER" id="PTHR20858:SF17">
    <property type="entry name" value="HYDROXYMETHYLPYRIMIDINE_PHOSPHOMETHYLPYRIMIDINE KINASE THI20-RELATED"/>
    <property type="match status" value="1"/>
</dbReference>
<proteinExistence type="inferred from homology"/>
<dbReference type="EC" id="2.7.4.7" evidence="6"/>
<evidence type="ECO:0000256" key="12">
    <source>
        <dbReference type="ARBA" id="ARBA00022977"/>
    </source>
</evidence>
<evidence type="ECO:0000313" key="18">
    <source>
        <dbReference type="Proteomes" id="UP000190959"/>
    </source>
</evidence>
<dbReference type="InterPro" id="IPR004399">
    <property type="entry name" value="HMP/HMP-P_kinase_dom"/>
</dbReference>
<accession>A0A1S8PF89</accession>
<dbReference type="GO" id="GO:0009228">
    <property type="term" value="P:thiamine biosynthetic process"/>
    <property type="evidence" value="ECO:0007669"/>
    <property type="project" value="UniProtKB-KW"/>
</dbReference>
<keyword evidence="11" id="KW-0067">ATP-binding</keyword>
<dbReference type="EMBL" id="MWMH01000001">
    <property type="protein sequence ID" value="OOP75016.1"/>
    <property type="molecule type" value="Genomic_DNA"/>
</dbReference>
<dbReference type="CDD" id="cd01169">
    <property type="entry name" value="HMPP_kinase"/>
    <property type="match status" value="1"/>
</dbReference>
<evidence type="ECO:0000256" key="8">
    <source>
        <dbReference type="ARBA" id="ARBA00022679"/>
    </source>
</evidence>
<comment type="catalytic activity">
    <reaction evidence="1">
        <text>4-amino-5-hydroxymethyl-2-methylpyrimidine + ATP = 4-amino-2-methyl-5-(phosphooxymethyl)pyrimidine + ADP + H(+)</text>
        <dbReference type="Rhea" id="RHEA:23096"/>
        <dbReference type="ChEBI" id="CHEBI:15378"/>
        <dbReference type="ChEBI" id="CHEBI:16892"/>
        <dbReference type="ChEBI" id="CHEBI:30616"/>
        <dbReference type="ChEBI" id="CHEBI:58354"/>
        <dbReference type="ChEBI" id="CHEBI:456216"/>
        <dbReference type="EC" id="2.7.1.49"/>
    </reaction>
</comment>
<sequence>MFRALTIAGSDTCGGAGIQADLKAFSANGVYGMSVITAVTAQNTMGVFGIQDINPEMIESQIDVIFEDIRVDAIKIGMVSKIESIKAISKSLRKVDKLPVIVLDPVMISKSGFNLLSKDSKDTLVKELFPLATLITPNLPEAEEILGMKIENLDEMKEAALKLKELGPKAVLVKGGHLEGEATDLLYDGKSFLILKQERINTTHTHGTGCTLSSTIAANLAKNMTIEEAVRSGKEYITCAIEHGFELGKGVGPTNHFYELYKKAGMIE</sequence>
<comment type="catalytic activity">
    <reaction evidence="2">
        <text>4-amino-2-methyl-5-(phosphooxymethyl)pyrimidine + ATP = 4-amino-2-methyl-5-(diphosphooxymethyl)pyrimidine + ADP</text>
        <dbReference type="Rhea" id="RHEA:19893"/>
        <dbReference type="ChEBI" id="CHEBI:30616"/>
        <dbReference type="ChEBI" id="CHEBI:57841"/>
        <dbReference type="ChEBI" id="CHEBI:58354"/>
        <dbReference type="ChEBI" id="CHEBI:456216"/>
        <dbReference type="EC" id="2.7.4.7"/>
    </reaction>
</comment>
<feature type="domain" description="Pyridoxamine kinase/Phosphomethylpyrimidine kinase" evidence="16">
    <location>
        <begin position="11"/>
        <end position="255"/>
    </location>
</feature>
<evidence type="ECO:0000313" key="17">
    <source>
        <dbReference type="EMBL" id="OOP75016.1"/>
    </source>
</evidence>
<keyword evidence="10 17" id="KW-0418">Kinase</keyword>
<evidence type="ECO:0000259" key="16">
    <source>
        <dbReference type="Pfam" id="PF08543"/>
    </source>
</evidence>
<comment type="similarity">
    <text evidence="4">Belongs to the ThiD family.</text>
</comment>
<dbReference type="GO" id="GO:0008902">
    <property type="term" value="F:hydroxymethylpyrimidine kinase activity"/>
    <property type="evidence" value="ECO:0007669"/>
    <property type="project" value="UniProtKB-EC"/>
</dbReference>
<dbReference type="GeneID" id="66347360"/>
<dbReference type="InterPro" id="IPR029056">
    <property type="entry name" value="Ribokinase-like"/>
</dbReference>
<reference evidence="17 18" key="1">
    <citation type="submission" date="2017-02" db="EMBL/GenBank/DDBJ databases">
        <title>Genome sequence of Clostridium beijerinckii Br21.</title>
        <authorList>
            <person name="Fonseca B.C."/>
            <person name="Guazzaroni M.E."/>
            <person name="Riano-Pachon D.M."/>
            <person name="Reginatto V."/>
        </authorList>
    </citation>
    <scope>NUCLEOTIDE SEQUENCE [LARGE SCALE GENOMIC DNA]</scope>
    <source>
        <strain evidence="17 18">Br21</strain>
    </source>
</reference>
<evidence type="ECO:0000256" key="6">
    <source>
        <dbReference type="ARBA" id="ARBA00012963"/>
    </source>
</evidence>
<evidence type="ECO:0000256" key="9">
    <source>
        <dbReference type="ARBA" id="ARBA00022741"/>
    </source>
</evidence>
<keyword evidence="12" id="KW-0784">Thiamine biosynthesis</keyword>
<evidence type="ECO:0000256" key="15">
    <source>
        <dbReference type="ARBA" id="ARBA00043176"/>
    </source>
</evidence>
<evidence type="ECO:0000256" key="1">
    <source>
        <dbReference type="ARBA" id="ARBA00000151"/>
    </source>
</evidence>
<evidence type="ECO:0000256" key="13">
    <source>
        <dbReference type="ARBA" id="ARBA00037917"/>
    </source>
</evidence>
<dbReference type="EC" id="2.7.1.49" evidence="5"/>
<comment type="pathway">
    <text evidence="3">Cofactor biosynthesis; thiamine diphosphate biosynthesis; 4-amino-2-methyl-5-diphosphomethylpyrimidine from 5-amino-1-(5-phospho-D-ribosyl)imidazole: step 3/3.</text>
</comment>
<dbReference type="Proteomes" id="UP000190959">
    <property type="component" value="Unassembled WGS sequence"/>
</dbReference>
<gene>
    <name evidence="17" type="ORF">CBEIBR21_02285</name>
</gene>
<protein>
    <recommendedName>
        <fullName evidence="7">Hydroxymethylpyrimidine/phosphomethylpyrimidine kinase</fullName>
        <ecNumber evidence="5">2.7.1.49</ecNumber>
        <ecNumber evidence="6">2.7.4.7</ecNumber>
    </recommendedName>
    <alternativeName>
        <fullName evidence="14">Hydroxymethylpyrimidine kinase</fullName>
    </alternativeName>
    <alternativeName>
        <fullName evidence="15">Hydroxymethylpyrimidine phosphate kinase</fullName>
    </alternativeName>
</protein>
<dbReference type="GO" id="GO:0005829">
    <property type="term" value="C:cytosol"/>
    <property type="evidence" value="ECO:0007669"/>
    <property type="project" value="TreeGrafter"/>
</dbReference>
<evidence type="ECO:0000256" key="14">
    <source>
        <dbReference type="ARBA" id="ARBA00042102"/>
    </source>
</evidence>
<comment type="caution">
    <text evidence="17">The sequence shown here is derived from an EMBL/GenBank/DDBJ whole genome shotgun (WGS) entry which is preliminary data.</text>
</comment>
<dbReference type="Gene3D" id="3.40.1190.20">
    <property type="match status" value="1"/>
</dbReference>
<comment type="pathway">
    <text evidence="13">Cofactor biosynthesis; thiamine diphosphate biosynthesis; 4-amino-2-methyl-5-diphosphomethylpyrimidine from 5-amino-1-(5-phospho-D-ribosyl)imidazole: step 2/3.</text>
</comment>
<dbReference type="GO" id="GO:0005524">
    <property type="term" value="F:ATP binding"/>
    <property type="evidence" value="ECO:0007669"/>
    <property type="project" value="UniProtKB-KW"/>
</dbReference>
<evidence type="ECO:0000256" key="2">
    <source>
        <dbReference type="ARBA" id="ARBA00000565"/>
    </source>
</evidence>
<keyword evidence="8" id="KW-0808">Transferase</keyword>
<evidence type="ECO:0000256" key="3">
    <source>
        <dbReference type="ARBA" id="ARBA00004769"/>
    </source>
</evidence>
<dbReference type="InterPro" id="IPR013749">
    <property type="entry name" value="PM/HMP-P_kinase-1"/>
</dbReference>
<dbReference type="RefSeq" id="WP_077867872.1">
    <property type="nucleotide sequence ID" value="NZ_BKAK01000044.1"/>
</dbReference>
<dbReference type="GO" id="GO:0008972">
    <property type="term" value="F:phosphomethylpyrimidine kinase activity"/>
    <property type="evidence" value="ECO:0007669"/>
    <property type="project" value="UniProtKB-EC"/>
</dbReference>
<evidence type="ECO:0000256" key="5">
    <source>
        <dbReference type="ARBA" id="ARBA00012135"/>
    </source>
</evidence>
<dbReference type="Pfam" id="PF08543">
    <property type="entry name" value="Phos_pyr_kin"/>
    <property type="match status" value="1"/>
</dbReference>
<dbReference type="FunFam" id="3.40.1190.20:FF:000003">
    <property type="entry name" value="Phosphomethylpyrimidine kinase ThiD"/>
    <property type="match status" value="1"/>
</dbReference>
<evidence type="ECO:0000256" key="7">
    <source>
        <dbReference type="ARBA" id="ARBA00019161"/>
    </source>
</evidence>
<keyword evidence="9" id="KW-0547">Nucleotide-binding</keyword>